<evidence type="ECO:0000259" key="6">
    <source>
        <dbReference type="PROSITE" id="PS51349"/>
    </source>
</evidence>
<sequence length="364" mass="38271">MEPLNLDELEGLARARLPADIWDFIQGGAGGEWTLAAAAAQYRRHVLRPRVLVDVSRCDTTVHLLGDELAAPIGVAPMAYHQLAHPEGESATARAAGAAGALFVVSIFAGRTLEEIAAAATGPLWLQLYWLRRREFLAELAERAERAGYRALVLTVDAPKVARRLRDIRNSFALPSDVNAVNLDPALTATAHRRTAGGSGIEAHSREQFDATIGWADLAWLRERSALPLVLKGVLTAEDAALAVAHGVDALVVSNHGGRQLDGAIPALAALPEVVAAVPDGFPVLLDGGVRRGTDVLTALALGARAVLVGRPVLWGLAHAGAAGVGTVLDLLRTELTEAMVLAGRPTLAHLDPTALAPWPRGGP</sequence>
<dbReference type="InterPro" id="IPR012133">
    <property type="entry name" value="Alpha-hydoxy_acid_DH_FMN"/>
</dbReference>
<dbReference type="Proteomes" id="UP001500037">
    <property type="component" value="Unassembled WGS sequence"/>
</dbReference>
<dbReference type="InterPro" id="IPR037396">
    <property type="entry name" value="FMN_HAD"/>
</dbReference>
<evidence type="ECO:0000313" key="8">
    <source>
        <dbReference type="Proteomes" id="UP001500037"/>
    </source>
</evidence>
<gene>
    <name evidence="7" type="ORF">GCM10009665_56330</name>
</gene>
<dbReference type="InterPro" id="IPR008259">
    <property type="entry name" value="FMN_hydac_DH_AS"/>
</dbReference>
<reference evidence="8" key="1">
    <citation type="journal article" date="2019" name="Int. J. Syst. Evol. Microbiol.">
        <title>The Global Catalogue of Microorganisms (GCM) 10K type strain sequencing project: providing services to taxonomists for standard genome sequencing and annotation.</title>
        <authorList>
            <consortium name="The Broad Institute Genomics Platform"/>
            <consortium name="The Broad Institute Genome Sequencing Center for Infectious Disease"/>
            <person name="Wu L."/>
            <person name="Ma J."/>
        </authorList>
    </citation>
    <scope>NUCLEOTIDE SEQUENCE [LARGE SCALE GENOMIC DNA]</scope>
    <source>
        <strain evidence="8">JCM 13004</strain>
    </source>
</reference>
<name>A0ABP4HC49_9ACTN</name>
<comment type="cofactor">
    <cofactor evidence="1">
        <name>FMN</name>
        <dbReference type="ChEBI" id="CHEBI:58210"/>
    </cofactor>
</comment>
<dbReference type="Gene3D" id="3.20.20.70">
    <property type="entry name" value="Aldolase class I"/>
    <property type="match status" value="1"/>
</dbReference>
<dbReference type="InterPro" id="IPR000262">
    <property type="entry name" value="FMN-dep_DH"/>
</dbReference>
<dbReference type="RefSeq" id="WP_344444836.1">
    <property type="nucleotide sequence ID" value="NZ_BAAALF010000131.1"/>
</dbReference>
<dbReference type="PIRSF" id="PIRSF000138">
    <property type="entry name" value="Al-hdrx_acd_dh"/>
    <property type="match status" value="1"/>
</dbReference>
<keyword evidence="8" id="KW-1185">Reference proteome</keyword>
<dbReference type="PANTHER" id="PTHR10578">
    <property type="entry name" value="S -2-HYDROXY-ACID OXIDASE-RELATED"/>
    <property type="match status" value="1"/>
</dbReference>
<comment type="similarity">
    <text evidence="5">Belongs to the FMN-dependent alpha-hydroxy acid dehydrogenase family.</text>
</comment>
<dbReference type="PROSITE" id="PS51349">
    <property type="entry name" value="FMN_HYDROXY_ACID_DH_2"/>
    <property type="match status" value="1"/>
</dbReference>
<feature type="domain" description="FMN hydroxy acid dehydrogenase" evidence="6">
    <location>
        <begin position="1"/>
        <end position="361"/>
    </location>
</feature>
<dbReference type="Pfam" id="PF01070">
    <property type="entry name" value="FMN_dh"/>
    <property type="match status" value="1"/>
</dbReference>
<dbReference type="PANTHER" id="PTHR10578:SF107">
    <property type="entry name" value="2-HYDROXYACID OXIDASE 1"/>
    <property type="match status" value="1"/>
</dbReference>
<protein>
    <submittedName>
        <fullName evidence="7">Alpha-hydroxy acid oxidase</fullName>
    </submittedName>
</protein>
<comment type="caution">
    <text evidence="7">The sequence shown here is derived from an EMBL/GenBank/DDBJ whole genome shotgun (WGS) entry which is preliminary data.</text>
</comment>
<keyword evidence="3" id="KW-0288">FMN</keyword>
<keyword evidence="2" id="KW-0285">Flavoprotein</keyword>
<accession>A0ABP4HC49</accession>
<evidence type="ECO:0000256" key="5">
    <source>
        <dbReference type="ARBA" id="ARBA00024042"/>
    </source>
</evidence>
<organism evidence="7 8">
    <name type="scientific">Kitasatospora nipponensis</name>
    <dbReference type="NCBI Taxonomy" id="258049"/>
    <lineage>
        <taxon>Bacteria</taxon>
        <taxon>Bacillati</taxon>
        <taxon>Actinomycetota</taxon>
        <taxon>Actinomycetes</taxon>
        <taxon>Kitasatosporales</taxon>
        <taxon>Streptomycetaceae</taxon>
        <taxon>Kitasatospora</taxon>
    </lineage>
</organism>
<dbReference type="PROSITE" id="PS00557">
    <property type="entry name" value="FMN_HYDROXY_ACID_DH_1"/>
    <property type="match status" value="1"/>
</dbReference>
<proteinExistence type="inferred from homology"/>
<evidence type="ECO:0000256" key="4">
    <source>
        <dbReference type="ARBA" id="ARBA00023002"/>
    </source>
</evidence>
<dbReference type="EMBL" id="BAAALF010000131">
    <property type="protein sequence ID" value="GAA1258921.1"/>
    <property type="molecule type" value="Genomic_DNA"/>
</dbReference>
<keyword evidence="4" id="KW-0560">Oxidoreductase</keyword>
<evidence type="ECO:0000256" key="3">
    <source>
        <dbReference type="ARBA" id="ARBA00022643"/>
    </source>
</evidence>
<dbReference type="InterPro" id="IPR013785">
    <property type="entry name" value="Aldolase_TIM"/>
</dbReference>
<dbReference type="SUPFAM" id="SSF51395">
    <property type="entry name" value="FMN-linked oxidoreductases"/>
    <property type="match status" value="1"/>
</dbReference>
<evidence type="ECO:0000256" key="1">
    <source>
        <dbReference type="ARBA" id="ARBA00001917"/>
    </source>
</evidence>
<dbReference type="CDD" id="cd02809">
    <property type="entry name" value="alpha_hydroxyacid_oxid_FMN"/>
    <property type="match status" value="1"/>
</dbReference>
<evidence type="ECO:0000313" key="7">
    <source>
        <dbReference type="EMBL" id="GAA1258921.1"/>
    </source>
</evidence>
<evidence type="ECO:0000256" key="2">
    <source>
        <dbReference type="ARBA" id="ARBA00022630"/>
    </source>
</evidence>